<sequence length="355" mass="38698">MMKQARNGRLALSRRSVLLGGAALGGALAMPSIVRAANEEIVFATWGGSWEEAMRTAWFDPFTAKTGIKVKTISGNTYGKIEAMVKAGRTEWDVVETLPDFQWVGAEKGLLEPIDFSVVDKSLVMPGEDMVTTYSIPQVLFAEVMTYNTKLDPPPQGWADLYDTKTFPGNRVFDGDDVQATMESALLADGVAPASLYPLDVDRALKKLTTIRDQAMFFETNAQGEQFMSDGQAVMGMLPDGRAINIRNNGAPVQIQYNATIMTWSTMVIIKGAPNLTAAQKFLAYTLTPEAQAAIAMAYTYGPVVPKALDLIPPERAKILTGGPEMKGKAILRGEKWWSQNLAAATEKFNAWKLG</sequence>
<protein>
    <submittedName>
        <fullName evidence="1">ABC transporter substrate-binding protein</fullName>
    </submittedName>
</protein>
<keyword evidence="2" id="KW-1185">Reference proteome</keyword>
<proteinExistence type="predicted"/>
<organism evidence="1 2">
    <name type="scientific">Taklimakanibacter albus</name>
    <dbReference type="NCBI Taxonomy" id="2800327"/>
    <lineage>
        <taxon>Bacteria</taxon>
        <taxon>Pseudomonadati</taxon>
        <taxon>Pseudomonadota</taxon>
        <taxon>Alphaproteobacteria</taxon>
        <taxon>Hyphomicrobiales</taxon>
        <taxon>Aestuariivirgaceae</taxon>
        <taxon>Taklimakanibacter</taxon>
    </lineage>
</organism>
<reference evidence="1" key="1">
    <citation type="submission" date="2021-01" db="EMBL/GenBank/DDBJ databases">
        <authorList>
            <person name="Sun Q."/>
        </authorList>
    </citation>
    <scope>NUCLEOTIDE SEQUENCE</scope>
    <source>
        <strain evidence="1">YIM B02566</strain>
    </source>
</reference>
<gene>
    <name evidence="1" type="ORF">JHL16_02025</name>
</gene>
<dbReference type="EMBL" id="JAENHL010000004">
    <property type="protein sequence ID" value="MBK1865114.1"/>
    <property type="molecule type" value="Genomic_DNA"/>
</dbReference>
<comment type="caution">
    <text evidence="1">The sequence shown here is derived from an EMBL/GenBank/DDBJ whole genome shotgun (WGS) entry which is preliminary data.</text>
</comment>
<evidence type="ECO:0000313" key="1">
    <source>
        <dbReference type="EMBL" id="MBK1865114.1"/>
    </source>
</evidence>
<dbReference type="Proteomes" id="UP000616151">
    <property type="component" value="Unassembled WGS sequence"/>
</dbReference>
<name>A0ACC5QXL0_9HYPH</name>
<accession>A0ACC5QXL0</accession>
<evidence type="ECO:0000313" key="2">
    <source>
        <dbReference type="Proteomes" id="UP000616151"/>
    </source>
</evidence>